<accession>A0A5A8CHP8</accession>
<reference evidence="2 3" key="1">
    <citation type="submission" date="2019-07" db="EMBL/GenBank/DDBJ databases">
        <title>Genomes of Cafeteria roenbergensis.</title>
        <authorList>
            <person name="Fischer M.G."/>
            <person name="Hackl T."/>
            <person name="Roman M."/>
        </authorList>
    </citation>
    <scope>NUCLEOTIDE SEQUENCE [LARGE SCALE GENOMIC DNA]</scope>
    <source>
        <strain evidence="2 3">BVI</strain>
    </source>
</reference>
<protein>
    <submittedName>
        <fullName evidence="2">Uncharacterized protein</fullName>
    </submittedName>
</protein>
<evidence type="ECO:0000256" key="1">
    <source>
        <dbReference type="SAM" id="MobiDB-lite"/>
    </source>
</evidence>
<feature type="region of interest" description="Disordered" evidence="1">
    <location>
        <begin position="167"/>
        <end position="220"/>
    </location>
</feature>
<proteinExistence type="predicted"/>
<gene>
    <name evidence="2" type="ORF">FNF29_04570</name>
</gene>
<organism evidence="2 3">
    <name type="scientific">Cafeteria roenbergensis</name>
    <name type="common">Marine flagellate</name>
    <dbReference type="NCBI Taxonomy" id="33653"/>
    <lineage>
        <taxon>Eukaryota</taxon>
        <taxon>Sar</taxon>
        <taxon>Stramenopiles</taxon>
        <taxon>Bigyra</taxon>
        <taxon>Opalozoa</taxon>
        <taxon>Bicosoecida</taxon>
        <taxon>Cafeteriaceae</taxon>
        <taxon>Cafeteria</taxon>
    </lineage>
</organism>
<sequence length="402" mass="39766">MDSGEDPSDADAAASQPRKFPLLDPAAASVLGAGLLSDHDGLSCLLLPKGVASLDTATLAASSAAAMSDADSAADGTSQALLPDSGDPAAPVSLMDALSVMRACTMLVNMAASPEGVRAIVAGAVQGEEEGCIAVIPLLATATAASTTQLSALRLVQNLASGLWQGEVDGPGHKTGTREAPAGCAAQDASGEATQSAAPAVQAGIEDGKSDPEQSPAAGAAAASAGAGAVASGSVEQVGGIFLPLVWCAGARPGFMGVIGPDHILRVVVIISKLMQGVLGTVRSAGEQGPSPLASAVGAKALDGGAVAALSSALVESTDRIQLFKQALASAGIGAKLTPVGQHQAAAAAEASQLATRVLNTIVGTFPDRRGEVEAILREMQRLARERRPLQEPGDGRAAEGE</sequence>
<dbReference type="Proteomes" id="UP000323011">
    <property type="component" value="Unassembled WGS sequence"/>
</dbReference>
<name>A0A5A8CHP8_CAFRO</name>
<comment type="caution">
    <text evidence="2">The sequence shown here is derived from an EMBL/GenBank/DDBJ whole genome shotgun (WGS) entry which is preliminary data.</text>
</comment>
<evidence type="ECO:0000313" key="3">
    <source>
        <dbReference type="Proteomes" id="UP000323011"/>
    </source>
</evidence>
<evidence type="ECO:0000313" key="2">
    <source>
        <dbReference type="EMBL" id="KAA0151371.1"/>
    </source>
</evidence>
<keyword evidence="3" id="KW-1185">Reference proteome</keyword>
<dbReference type="AlphaFoldDB" id="A0A5A8CHP8"/>
<dbReference type="EMBL" id="VLTN01000027">
    <property type="protein sequence ID" value="KAA0151371.1"/>
    <property type="molecule type" value="Genomic_DNA"/>
</dbReference>